<comment type="caution">
    <text evidence="6">The sequence shown here is derived from an EMBL/GenBank/DDBJ whole genome shotgun (WGS) entry which is preliminary data.</text>
</comment>
<dbReference type="GO" id="GO:0046872">
    <property type="term" value="F:metal ion binding"/>
    <property type="evidence" value="ECO:0007669"/>
    <property type="project" value="UniProtKB-KW"/>
</dbReference>
<reference evidence="6 7" key="1">
    <citation type="submission" date="2024-04" db="EMBL/GenBank/DDBJ databases">
        <title>Novel genus in family Flammeovirgaceae.</title>
        <authorList>
            <person name="Nguyen T.H."/>
            <person name="Vuong T.Q."/>
            <person name="Le H."/>
            <person name="Kim S.-G."/>
        </authorList>
    </citation>
    <scope>NUCLEOTIDE SEQUENCE [LARGE SCALE GENOMIC DNA]</scope>
    <source>
        <strain evidence="6 7">JCM 23209</strain>
    </source>
</reference>
<organism evidence="6 7">
    <name type="scientific">Rapidithrix thailandica</name>
    <dbReference type="NCBI Taxonomy" id="413964"/>
    <lineage>
        <taxon>Bacteria</taxon>
        <taxon>Pseudomonadati</taxon>
        <taxon>Bacteroidota</taxon>
        <taxon>Cytophagia</taxon>
        <taxon>Cytophagales</taxon>
        <taxon>Flammeovirgaceae</taxon>
        <taxon>Rapidithrix</taxon>
    </lineage>
</organism>
<sequence>MKTLFINQTEIVPGESTKIDVNIALLPSHTPINITISVSRAKTEGPVLLLMGGLHGDEINGIEIVRRIIEQSLHVPECGTVICIPILNIYGFINFSREVPDGKDINRSFPGNKNGSLASRVASYLMRHIVPQIDYGVDFHTGGASRSNYPQVRCDFHDAQSQALAEAFHAPFTLNSRPIAKSLRQAASKLGKRILVYEGGESLRFDEFAIAQGIAGTLRLMHSLHMVSQSPLPDHPNQIIKNSSWIRAKNSGLFSSYVHYGEKVYKNQVLGTLTDSFGDFKVQIKAPYSGYIIGINHLPVVHQGDALVHLGVLK</sequence>
<dbReference type="AlphaFoldDB" id="A0AAW9S4N6"/>
<evidence type="ECO:0000313" key="7">
    <source>
        <dbReference type="Proteomes" id="UP001403385"/>
    </source>
</evidence>
<evidence type="ECO:0000256" key="1">
    <source>
        <dbReference type="ARBA" id="ARBA00001947"/>
    </source>
</evidence>
<keyword evidence="4" id="KW-0862">Zinc</keyword>
<keyword evidence="7" id="KW-1185">Reference proteome</keyword>
<dbReference type="SUPFAM" id="SSF53187">
    <property type="entry name" value="Zn-dependent exopeptidases"/>
    <property type="match status" value="1"/>
</dbReference>
<dbReference type="PIRSF" id="PIRSF039012">
    <property type="entry name" value="ASP"/>
    <property type="match status" value="1"/>
</dbReference>
<proteinExistence type="predicted"/>
<dbReference type="RefSeq" id="WP_346820108.1">
    <property type="nucleotide sequence ID" value="NZ_JBDKWZ010000002.1"/>
</dbReference>
<comment type="cofactor">
    <cofactor evidence="1">
        <name>Zn(2+)</name>
        <dbReference type="ChEBI" id="CHEBI:29105"/>
    </cofactor>
</comment>
<keyword evidence="3" id="KW-0378">Hydrolase</keyword>
<evidence type="ECO:0000256" key="2">
    <source>
        <dbReference type="ARBA" id="ARBA00022723"/>
    </source>
</evidence>
<dbReference type="InterPro" id="IPR055438">
    <property type="entry name" value="AstE_AspA_cat"/>
</dbReference>
<evidence type="ECO:0000256" key="3">
    <source>
        <dbReference type="ARBA" id="ARBA00022801"/>
    </source>
</evidence>
<dbReference type="Gene3D" id="3.40.630.10">
    <property type="entry name" value="Zn peptidases"/>
    <property type="match status" value="1"/>
</dbReference>
<dbReference type="EMBL" id="JBDKWZ010000002">
    <property type="protein sequence ID" value="MEN7547324.1"/>
    <property type="molecule type" value="Genomic_DNA"/>
</dbReference>
<dbReference type="InterPro" id="IPR053138">
    <property type="entry name" value="N-alpha-Ac-DABA_deacetylase"/>
</dbReference>
<evidence type="ECO:0000259" key="5">
    <source>
        <dbReference type="Pfam" id="PF24827"/>
    </source>
</evidence>
<dbReference type="GO" id="GO:0016811">
    <property type="term" value="F:hydrolase activity, acting on carbon-nitrogen (but not peptide) bonds, in linear amides"/>
    <property type="evidence" value="ECO:0007669"/>
    <property type="project" value="InterPro"/>
</dbReference>
<accession>A0AAW9S4N6</accession>
<keyword evidence="2" id="KW-0479">Metal-binding</keyword>
<name>A0AAW9S4N6_9BACT</name>
<dbReference type="Proteomes" id="UP001403385">
    <property type="component" value="Unassembled WGS sequence"/>
</dbReference>
<feature type="domain" description="Succinylglutamate desuccinylase/Aspartoacylase catalytic" evidence="5">
    <location>
        <begin position="45"/>
        <end position="222"/>
    </location>
</feature>
<dbReference type="CDD" id="cd06251">
    <property type="entry name" value="M14_ASTE_ASPA-like"/>
    <property type="match status" value="1"/>
</dbReference>
<evidence type="ECO:0000256" key="4">
    <source>
        <dbReference type="ARBA" id="ARBA00022833"/>
    </source>
</evidence>
<gene>
    <name evidence="6" type="ORF">AAG747_05360</name>
</gene>
<evidence type="ECO:0000313" key="6">
    <source>
        <dbReference type="EMBL" id="MEN7547324.1"/>
    </source>
</evidence>
<dbReference type="PANTHER" id="PTHR37326">
    <property type="entry name" value="BLL3975 PROTEIN"/>
    <property type="match status" value="1"/>
</dbReference>
<dbReference type="Pfam" id="PF24827">
    <property type="entry name" value="AstE_AspA_cat"/>
    <property type="match status" value="1"/>
</dbReference>
<dbReference type="InterPro" id="IPR043795">
    <property type="entry name" value="N-alpha-Ac-DABA-like"/>
</dbReference>
<dbReference type="PANTHER" id="PTHR37326:SF2">
    <property type="entry name" value="SUCCINYLGLUTAMATE DESUCCINYLASE_ASPARTOACYLASE FAMILY PROTEIN"/>
    <property type="match status" value="1"/>
</dbReference>
<protein>
    <submittedName>
        <fullName evidence="6">Succinylglutamate desuccinylase/aspartoacylase family protein</fullName>
    </submittedName>
</protein>
<dbReference type="GO" id="GO:0016788">
    <property type="term" value="F:hydrolase activity, acting on ester bonds"/>
    <property type="evidence" value="ECO:0007669"/>
    <property type="project" value="InterPro"/>
</dbReference>